<comment type="caution">
    <text evidence="5">The sequence shown here is derived from an EMBL/GenBank/DDBJ whole genome shotgun (WGS) entry which is preliminary data.</text>
</comment>
<evidence type="ECO:0000313" key="6">
    <source>
        <dbReference type="Proteomes" id="UP001565242"/>
    </source>
</evidence>
<protein>
    <submittedName>
        <fullName evidence="5">MucBP domain-containing protein</fullName>
    </submittedName>
</protein>
<gene>
    <name evidence="5" type="ORF">AALM99_07915</name>
</gene>
<dbReference type="EMBL" id="JBCLSQ010000018">
    <property type="protein sequence ID" value="MEY8538366.1"/>
    <property type="molecule type" value="Genomic_DNA"/>
</dbReference>
<evidence type="ECO:0000313" key="5">
    <source>
        <dbReference type="EMBL" id="MEY8538366.1"/>
    </source>
</evidence>
<dbReference type="RefSeq" id="WP_369918548.1">
    <property type="nucleotide sequence ID" value="NZ_JBCLSQ010000018.1"/>
</dbReference>
<keyword evidence="3" id="KW-0732">Signal</keyword>
<dbReference type="Gene3D" id="3.10.20.320">
    <property type="entry name" value="Putative peptidoglycan bound protein (lpxtg motif)"/>
    <property type="match status" value="2"/>
</dbReference>
<feature type="domain" description="MucBP" evidence="4">
    <location>
        <begin position="245"/>
        <end position="324"/>
    </location>
</feature>
<evidence type="ECO:0000259" key="4">
    <source>
        <dbReference type="Pfam" id="PF06458"/>
    </source>
</evidence>
<feature type="transmembrane region" description="Helical" evidence="2">
    <location>
        <begin position="375"/>
        <end position="393"/>
    </location>
</feature>
<keyword evidence="2" id="KW-1133">Transmembrane helix</keyword>
<dbReference type="InterPro" id="IPR009459">
    <property type="entry name" value="MucBP_dom"/>
</dbReference>
<reference evidence="5 6" key="1">
    <citation type="submission" date="2024-03" db="EMBL/GenBank/DDBJ databases">
        <title>Mouse gut bacterial collection (mGBC) of GemPharmatech.</title>
        <authorList>
            <person name="He Y."/>
            <person name="Dong L."/>
            <person name="Wu D."/>
            <person name="Gao X."/>
            <person name="Lin Z."/>
        </authorList>
    </citation>
    <scope>NUCLEOTIDE SEQUENCE [LARGE SCALE GENOMIC DNA]</scope>
    <source>
        <strain evidence="5 6">20-218</strain>
    </source>
</reference>
<feature type="chain" id="PRO_5046239935" evidence="3">
    <location>
        <begin position="36"/>
        <end position="396"/>
    </location>
</feature>
<proteinExistence type="predicted"/>
<keyword evidence="1" id="KW-0677">Repeat</keyword>
<dbReference type="Pfam" id="PF06458">
    <property type="entry name" value="MucBP"/>
    <property type="match status" value="2"/>
</dbReference>
<sequence length="396" mass="43504">MLKSQKILKTFLYVSCILLLISGTFSGITASPARANTLQAQENPSGITGLTDGIIHKGQPKKQIPGNGQPYQIAQGITVSGNQGSAEWIFTADETAIPHTSLTVYVCGVGNSYVTYTITIYGAGTYVLNASQYGAFNQGLALEAPEQPIALSGSVRVHYVDESGHSIAAVENLKTLSWLEGDPVPQYQTLNTPLYRESITYNGEMYKLDTNLIPSNANGFYLPGQTIDITYFYKLSAPLEVSGDVVVRYVDEEGKSIANDKKLSTLSWFVDETAPAYQTLDTPLYQERINSKGKVYELDVNKIPDNANGFYMANQTLSVTYIYKLREIPEKPEEISDIPKTRDDFTLETKAVSPKPLDKSYAKEKLPKTGERPTSSIVSIAGSGILLALYYIIRRN</sequence>
<keyword evidence="6" id="KW-1185">Reference proteome</keyword>
<keyword evidence="2" id="KW-0472">Membrane</keyword>
<dbReference type="NCBIfam" id="TIGR01167">
    <property type="entry name" value="LPXTG_anchor"/>
    <property type="match status" value="1"/>
</dbReference>
<feature type="domain" description="MucBP" evidence="4">
    <location>
        <begin position="155"/>
        <end position="234"/>
    </location>
</feature>
<name>A0ABV4D9D0_9LACT</name>
<keyword evidence="2" id="KW-0812">Transmembrane</keyword>
<feature type="signal peptide" evidence="3">
    <location>
        <begin position="1"/>
        <end position="35"/>
    </location>
</feature>
<evidence type="ECO:0000256" key="3">
    <source>
        <dbReference type="SAM" id="SignalP"/>
    </source>
</evidence>
<accession>A0ABV4D9D0</accession>
<organism evidence="5 6">
    <name type="scientific">Lactococcus muris</name>
    <dbReference type="NCBI Taxonomy" id="2941330"/>
    <lineage>
        <taxon>Bacteria</taxon>
        <taxon>Bacillati</taxon>
        <taxon>Bacillota</taxon>
        <taxon>Bacilli</taxon>
        <taxon>Lactobacillales</taxon>
        <taxon>Streptococcaceae</taxon>
        <taxon>Lactococcus</taxon>
    </lineage>
</organism>
<dbReference type="Proteomes" id="UP001565242">
    <property type="component" value="Unassembled WGS sequence"/>
</dbReference>
<evidence type="ECO:0000256" key="1">
    <source>
        <dbReference type="ARBA" id="ARBA00022737"/>
    </source>
</evidence>
<evidence type="ECO:0000256" key="2">
    <source>
        <dbReference type="SAM" id="Phobius"/>
    </source>
</evidence>